<dbReference type="PRINTS" id="PR00420">
    <property type="entry name" value="RNGMNOXGNASE"/>
</dbReference>
<accession>A0A239HFK2</accession>
<dbReference type="SUPFAM" id="SSF54373">
    <property type="entry name" value="FAD-linked reductases, C-terminal domain"/>
    <property type="match status" value="1"/>
</dbReference>
<organism evidence="7 8">
    <name type="scientific">Tropicimonas sediminicola</name>
    <dbReference type="NCBI Taxonomy" id="1031541"/>
    <lineage>
        <taxon>Bacteria</taxon>
        <taxon>Pseudomonadati</taxon>
        <taxon>Pseudomonadota</taxon>
        <taxon>Alphaproteobacteria</taxon>
        <taxon>Rhodobacterales</taxon>
        <taxon>Roseobacteraceae</taxon>
        <taxon>Tropicimonas</taxon>
    </lineage>
</organism>
<dbReference type="PANTHER" id="PTHR13789:SF318">
    <property type="entry name" value="GERANYLGERANYL DIPHOSPHATE REDUCTASE"/>
    <property type="match status" value="1"/>
</dbReference>
<dbReference type="InterPro" id="IPR036188">
    <property type="entry name" value="FAD/NAD-bd_sf"/>
</dbReference>
<proteinExistence type="predicted"/>
<evidence type="ECO:0000256" key="2">
    <source>
        <dbReference type="ARBA" id="ARBA00022630"/>
    </source>
</evidence>
<dbReference type="Pfam" id="PF01494">
    <property type="entry name" value="FAD_binding_3"/>
    <property type="match status" value="1"/>
</dbReference>
<dbReference type="AlphaFoldDB" id="A0A239HFK2"/>
<dbReference type="GO" id="GO:0004497">
    <property type="term" value="F:monooxygenase activity"/>
    <property type="evidence" value="ECO:0007669"/>
    <property type="project" value="UniProtKB-KW"/>
</dbReference>
<evidence type="ECO:0000313" key="7">
    <source>
        <dbReference type="EMBL" id="SNS79054.1"/>
    </source>
</evidence>
<comment type="cofactor">
    <cofactor evidence="1">
        <name>FAD</name>
        <dbReference type="ChEBI" id="CHEBI:57692"/>
    </cofactor>
</comment>
<keyword evidence="4" id="KW-0560">Oxidoreductase</keyword>
<dbReference type="EMBL" id="FZOY01000003">
    <property type="protein sequence ID" value="SNS79054.1"/>
    <property type="molecule type" value="Genomic_DNA"/>
</dbReference>
<dbReference type="InterPro" id="IPR050493">
    <property type="entry name" value="FAD-dep_Monooxygenase_BioMet"/>
</dbReference>
<feature type="domain" description="FAD-binding" evidence="6">
    <location>
        <begin position="7"/>
        <end position="340"/>
    </location>
</feature>
<dbReference type="Gene3D" id="3.50.50.60">
    <property type="entry name" value="FAD/NAD(P)-binding domain"/>
    <property type="match status" value="1"/>
</dbReference>
<dbReference type="OrthoDB" id="4230779at2"/>
<dbReference type="SUPFAM" id="SSF51905">
    <property type="entry name" value="FAD/NAD(P)-binding domain"/>
    <property type="match status" value="1"/>
</dbReference>
<protein>
    <submittedName>
        <fullName evidence="7">Salicylate hydroxylase</fullName>
    </submittedName>
</protein>
<evidence type="ECO:0000256" key="1">
    <source>
        <dbReference type="ARBA" id="ARBA00001974"/>
    </source>
</evidence>
<keyword evidence="3" id="KW-0274">FAD</keyword>
<sequence length="389" mass="42240">MNLIGQEVTVLGAGIAGLAAARALAMRGAQVKVFEQAPEIAEVGAGLQISPNGAVVLEALGLGREFEEISVESRGAVLRDFARGAEVLRLDLTRFGRFGLVHRADLIALLERGAREVGVEIQLDTHVASVHLNGRRPVLFIDNADAEREALLVAADGLHSRLRAALLGEGQPQFTGQVAWRALLPIEPGEVPAEAQVFMGRGRHLVAYPLRGGTLLNIVGVVETPEWTEEGWNHPGDPARFRSLFSEFGGPVRGWLERLEEVMVWGLFRHGVAPQWSASNAVMIGDAAHPTLPFLAQGACMALEDAWVLAESLVRHDRANAALDHFESVRKPRCRRIVDAATANARNYHLRVGPVRGIAHTGLRILGALAPGFMPDRFDWLYSHDVTRG</sequence>
<keyword evidence="8" id="KW-1185">Reference proteome</keyword>
<evidence type="ECO:0000256" key="4">
    <source>
        <dbReference type="ARBA" id="ARBA00023002"/>
    </source>
</evidence>
<evidence type="ECO:0000313" key="8">
    <source>
        <dbReference type="Proteomes" id="UP000198426"/>
    </source>
</evidence>
<evidence type="ECO:0000256" key="5">
    <source>
        <dbReference type="ARBA" id="ARBA00023033"/>
    </source>
</evidence>
<dbReference type="RefSeq" id="WP_089232934.1">
    <property type="nucleotide sequence ID" value="NZ_FZOY01000003.1"/>
</dbReference>
<gene>
    <name evidence="7" type="ORF">SAMN05421757_103350</name>
</gene>
<dbReference type="InterPro" id="IPR002938">
    <property type="entry name" value="FAD-bd"/>
</dbReference>
<evidence type="ECO:0000259" key="6">
    <source>
        <dbReference type="Pfam" id="PF01494"/>
    </source>
</evidence>
<dbReference type="GO" id="GO:0071949">
    <property type="term" value="F:FAD binding"/>
    <property type="evidence" value="ECO:0007669"/>
    <property type="project" value="InterPro"/>
</dbReference>
<name>A0A239HFK2_9RHOB</name>
<keyword evidence="5" id="KW-0503">Monooxygenase</keyword>
<dbReference type="PANTHER" id="PTHR13789">
    <property type="entry name" value="MONOOXYGENASE"/>
    <property type="match status" value="1"/>
</dbReference>
<dbReference type="Proteomes" id="UP000198426">
    <property type="component" value="Unassembled WGS sequence"/>
</dbReference>
<evidence type="ECO:0000256" key="3">
    <source>
        <dbReference type="ARBA" id="ARBA00022827"/>
    </source>
</evidence>
<keyword evidence="2" id="KW-0285">Flavoprotein</keyword>
<reference evidence="7 8" key="1">
    <citation type="submission" date="2017-06" db="EMBL/GenBank/DDBJ databases">
        <authorList>
            <person name="Kim H.J."/>
            <person name="Triplett B.A."/>
        </authorList>
    </citation>
    <scope>NUCLEOTIDE SEQUENCE [LARGE SCALE GENOMIC DNA]</scope>
    <source>
        <strain evidence="7 8">DSM 29339</strain>
    </source>
</reference>